<reference evidence="1 2" key="1">
    <citation type="submission" date="2018-10" db="EMBL/GenBank/DDBJ databases">
        <title>Relationship between Morphology and Antimicrobial Activity in Streptomyces.</title>
        <authorList>
            <person name="Kang H.J."/>
            <person name="Kim S.B."/>
        </authorList>
    </citation>
    <scope>NUCLEOTIDE SEQUENCE [LARGE SCALE GENOMIC DNA]</scope>
    <source>
        <strain evidence="1 2">BH38</strain>
    </source>
</reference>
<proteinExistence type="predicted"/>
<evidence type="ECO:0000313" key="2">
    <source>
        <dbReference type="Proteomes" id="UP000271554"/>
    </source>
</evidence>
<sequence length="120" mass="13263">MSQDERPDRALFLVGALPPAELAWAHREALRVVRPGVETAHIDAYSDDAWPQEVVPFYEQALAMGRNALIRSGRSAKGDPGMGIDIDVHDDAEFEILLALAPYHDPHRGVARSPADLQRQ</sequence>
<dbReference type="Proteomes" id="UP000271554">
    <property type="component" value="Chromosome"/>
</dbReference>
<gene>
    <name evidence="1" type="ORF">DWB77_07115</name>
</gene>
<dbReference type="AlphaFoldDB" id="A0A387HS55"/>
<name>A0A387HS55_9ACTN</name>
<accession>A0A387HS55</accession>
<dbReference type="KEGG" id="shun:DWB77_07115"/>
<evidence type="ECO:0000313" key="1">
    <source>
        <dbReference type="EMBL" id="AYG84900.1"/>
    </source>
</evidence>
<dbReference type="RefSeq" id="WP_162952682.1">
    <property type="nucleotide sequence ID" value="NZ_CP032698.1"/>
</dbReference>
<protein>
    <submittedName>
        <fullName evidence="1">Uncharacterized protein</fullName>
    </submittedName>
</protein>
<dbReference type="EMBL" id="CP032698">
    <property type="protein sequence ID" value="AYG84900.1"/>
    <property type="molecule type" value="Genomic_DNA"/>
</dbReference>
<organism evidence="1 2">
    <name type="scientific">Streptomyces hundungensis</name>
    <dbReference type="NCBI Taxonomy" id="1077946"/>
    <lineage>
        <taxon>Bacteria</taxon>
        <taxon>Bacillati</taxon>
        <taxon>Actinomycetota</taxon>
        <taxon>Actinomycetes</taxon>
        <taxon>Kitasatosporales</taxon>
        <taxon>Streptomycetaceae</taxon>
        <taxon>Streptomyces</taxon>
    </lineage>
</organism>
<keyword evidence="2" id="KW-1185">Reference proteome</keyword>